<evidence type="ECO:0000256" key="11">
    <source>
        <dbReference type="SAM" id="MobiDB-lite"/>
    </source>
</evidence>
<evidence type="ECO:0000256" key="9">
    <source>
        <dbReference type="ARBA" id="ARBA00023012"/>
    </source>
</evidence>
<gene>
    <name evidence="14" type="ORF">VM95_13655</name>
</gene>
<dbReference type="InterPro" id="IPR003594">
    <property type="entry name" value="HATPase_dom"/>
</dbReference>
<keyword evidence="9" id="KW-0902">Two-component regulatory system</keyword>
<keyword evidence="8 12" id="KW-1133">Transmembrane helix</keyword>
<dbReference type="AlphaFoldDB" id="A0A0F2TH96"/>
<dbReference type="InterPro" id="IPR004358">
    <property type="entry name" value="Sig_transdc_His_kin-like_C"/>
</dbReference>
<evidence type="ECO:0000256" key="4">
    <source>
        <dbReference type="ARBA" id="ARBA00022553"/>
    </source>
</evidence>
<dbReference type="GO" id="GO:0000155">
    <property type="term" value="F:phosphorelay sensor kinase activity"/>
    <property type="evidence" value="ECO:0007669"/>
    <property type="project" value="InterPro"/>
</dbReference>
<keyword evidence="10 12" id="KW-0472">Membrane</keyword>
<dbReference type="SMART" id="SM00387">
    <property type="entry name" value="HATPase_c"/>
    <property type="match status" value="1"/>
</dbReference>
<dbReference type="EC" id="2.7.13.3" evidence="3"/>
<evidence type="ECO:0000256" key="6">
    <source>
        <dbReference type="ARBA" id="ARBA00022692"/>
    </source>
</evidence>
<evidence type="ECO:0000256" key="8">
    <source>
        <dbReference type="ARBA" id="ARBA00022989"/>
    </source>
</evidence>
<proteinExistence type="predicted"/>
<evidence type="ECO:0000256" key="7">
    <source>
        <dbReference type="ARBA" id="ARBA00022777"/>
    </source>
</evidence>
<evidence type="ECO:0000313" key="14">
    <source>
        <dbReference type="EMBL" id="KJS61640.1"/>
    </source>
</evidence>
<dbReference type="EMBL" id="JZKH01000023">
    <property type="protein sequence ID" value="KJS61640.1"/>
    <property type="molecule type" value="Genomic_DNA"/>
</dbReference>
<keyword evidence="15" id="KW-1185">Reference proteome</keyword>
<dbReference type="SUPFAM" id="SSF47384">
    <property type="entry name" value="Homodimeric domain of signal transducing histidine kinase"/>
    <property type="match status" value="1"/>
</dbReference>
<feature type="transmembrane region" description="Helical" evidence="12">
    <location>
        <begin position="188"/>
        <end position="211"/>
    </location>
</feature>
<dbReference type="Pfam" id="PF00512">
    <property type="entry name" value="HisKA"/>
    <property type="match status" value="1"/>
</dbReference>
<evidence type="ECO:0000256" key="10">
    <source>
        <dbReference type="ARBA" id="ARBA00023136"/>
    </source>
</evidence>
<dbReference type="CDD" id="cd00075">
    <property type="entry name" value="HATPase"/>
    <property type="match status" value="1"/>
</dbReference>
<dbReference type="Pfam" id="PF02518">
    <property type="entry name" value="HATPase_c"/>
    <property type="match status" value="1"/>
</dbReference>
<dbReference type="PATRIC" id="fig|359131.3.peg.2985"/>
<evidence type="ECO:0000256" key="2">
    <source>
        <dbReference type="ARBA" id="ARBA00004236"/>
    </source>
</evidence>
<comment type="caution">
    <text evidence="14">The sequence shown here is derived from an EMBL/GenBank/DDBJ whole genome shotgun (WGS) entry which is preliminary data.</text>
</comment>
<organism evidence="14 15">
    <name type="scientific">Streptomyces rubellomurinus (strain ATCC 31215)</name>
    <dbReference type="NCBI Taxonomy" id="359131"/>
    <lineage>
        <taxon>Bacteria</taxon>
        <taxon>Bacillati</taxon>
        <taxon>Actinomycetota</taxon>
        <taxon>Actinomycetes</taxon>
        <taxon>Kitasatosporales</taxon>
        <taxon>Streptomycetaceae</taxon>
        <taxon>Streptomyces</taxon>
    </lineage>
</organism>
<keyword evidence="7 14" id="KW-0418">Kinase</keyword>
<name>A0A0F2TH96_STRR3</name>
<dbReference type="Proteomes" id="UP000033699">
    <property type="component" value="Unassembled WGS sequence"/>
</dbReference>
<feature type="region of interest" description="Disordered" evidence="11">
    <location>
        <begin position="1"/>
        <end position="21"/>
    </location>
</feature>
<evidence type="ECO:0000259" key="13">
    <source>
        <dbReference type="PROSITE" id="PS50109"/>
    </source>
</evidence>
<dbReference type="SMART" id="SM00388">
    <property type="entry name" value="HisKA"/>
    <property type="match status" value="1"/>
</dbReference>
<dbReference type="InterPro" id="IPR050428">
    <property type="entry name" value="TCS_sensor_his_kinase"/>
</dbReference>
<evidence type="ECO:0000256" key="5">
    <source>
        <dbReference type="ARBA" id="ARBA00022679"/>
    </source>
</evidence>
<keyword evidence="6 12" id="KW-0812">Transmembrane</keyword>
<dbReference type="Gene3D" id="3.30.565.10">
    <property type="entry name" value="Histidine kinase-like ATPase, C-terminal domain"/>
    <property type="match status" value="1"/>
</dbReference>
<dbReference type="Gene3D" id="1.10.287.130">
    <property type="match status" value="1"/>
</dbReference>
<dbReference type="CDD" id="cd00082">
    <property type="entry name" value="HisKA"/>
    <property type="match status" value="1"/>
</dbReference>
<evidence type="ECO:0000256" key="1">
    <source>
        <dbReference type="ARBA" id="ARBA00000085"/>
    </source>
</evidence>
<comment type="subcellular location">
    <subcellularLocation>
        <location evidence="2">Cell membrane</location>
    </subcellularLocation>
</comment>
<evidence type="ECO:0000256" key="12">
    <source>
        <dbReference type="SAM" id="Phobius"/>
    </source>
</evidence>
<keyword evidence="5" id="KW-0808">Transferase</keyword>
<evidence type="ECO:0000256" key="3">
    <source>
        <dbReference type="ARBA" id="ARBA00012438"/>
    </source>
</evidence>
<dbReference type="InterPro" id="IPR036097">
    <property type="entry name" value="HisK_dim/P_sf"/>
</dbReference>
<feature type="compositionally biased region" description="Basic residues" evidence="11">
    <location>
        <begin position="1"/>
        <end position="13"/>
    </location>
</feature>
<evidence type="ECO:0000313" key="15">
    <source>
        <dbReference type="Proteomes" id="UP000033699"/>
    </source>
</evidence>
<dbReference type="PROSITE" id="PS50109">
    <property type="entry name" value="HIS_KIN"/>
    <property type="match status" value="1"/>
</dbReference>
<dbReference type="RefSeq" id="WP_244178755.1">
    <property type="nucleotide sequence ID" value="NZ_JZKH01000023.1"/>
</dbReference>
<accession>A0A0F2TH96</accession>
<comment type="catalytic activity">
    <reaction evidence="1">
        <text>ATP + protein L-histidine = ADP + protein N-phospho-L-histidine.</text>
        <dbReference type="EC" id="2.7.13.3"/>
    </reaction>
</comment>
<dbReference type="InterPro" id="IPR003661">
    <property type="entry name" value="HisK_dim/P_dom"/>
</dbReference>
<dbReference type="PRINTS" id="PR00344">
    <property type="entry name" value="BCTRLSENSOR"/>
</dbReference>
<sequence length="436" mass="46086">MRRPLARLRRPRRTAPPTPAGRIRRLRRRIALLFALVSALGLVGMTVIAVHADDASWRSQVDADLKLRTSEFTADLHYDEQGALEYPDPREGGYDCPPVTLFTGNGEQVAPLAAPHRPCLVVPTAALQAIADEALREGDLSRATVTAPNGHRLRLSAQPFSTSATENSDGVVVTAVDVSSNLDDHERLALLLAAACAALVAVSAVAGHWLAGRAVRPALAALDQQEAFFADAAHDLRTPVASLRLLAETGLRGGAETTEIMRRTLRQSTRMSELVDDLLTRARLMAGAVPLDREPLRLDQLVEAVVADTPADGHRVTVRAEPVVVHADAGLLRRAVANLLGNALAHGHAPGEPAAVEVAVGADGTVTVDDAGPGIPPEQAKSLFERFRSGAGSSGLGLSIAAWVAHAHGGSLTVDRSARGGARFLLRLPVPAQHRP</sequence>
<dbReference type="GO" id="GO:0005886">
    <property type="term" value="C:plasma membrane"/>
    <property type="evidence" value="ECO:0007669"/>
    <property type="project" value="UniProtKB-SubCell"/>
</dbReference>
<feature type="domain" description="Histidine kinase" evidence="13">
    <location>
        <begin position="231"/>
        <end position="432"/>
    </location>
</feature>
<dbReference type="PANTHER" id="PTHR45436:SF5">
    <property type="entry name" value="SENSOR HISTIDINE KINASE TRCS"/>
    <property type="match status" value="1"/>
</dbReference>
<reference evidence="14 15" key="1">
    <citation type="submission" date="2015-02" db="EMBL/GenBank/DDBJ databases">
        <authorList>
            <person name="Ju K.-S."/>
            <person name="Doroghazi J.R."/>
            <person name="Metcalf W."/>
        </authorList>
    </citation>
    <scope>NUCLEOTIDE SEQUENCE [LARGE SCALE GENOMIC DNA]</scope>
    <source>
        <strain evidence="14 15">ATCC 31215</strain>
    </source>
</reference>
<dbReference type="InterPro" id="IPR005467">
    <property type="entry name" value="His_kinase_dom"/>
</dbReference>
<dbReference type="InterPro" id="IPR036890">
    <property type="entry name" value="HATPase_C_sf"/>
</dbReference>
<dbReference type="SUPFAM" id="SSF55874">
    <property type="entry name" value="ATPase domain of HSP90 chaperone/DNA topoisomerase II/histidine kinase"/>
    <property type="match status" value="1"/>
</dbReference>
<protein>
    <recommendedName>
        <fullName evidence="3">histidine kinase</fullName>
        <ecNumber evidence="3">2.7.13.3</ecNumber>
    </recommendedName>
</protein>
<dbReference type="PANTHER" id="PTHR45436">
    <property type="entry name" value="SENSOR HISTIDINE KINASE YKOH"/>
    <property type="match status" value="1"/>
</dbReference>
<keyword evidence="4" id="KW-0597">Phosphoprotein</keyword>